<dbReference type="InterPro" id="IPR053141">
    <property type="entry name" value="Mycobact_SerProt_Inhib_Rv3364c"/>
</dbReference>
<dbReference type="SMART" id="SM00960">
    <property type="entry name" value="Robl_LC7"/>
    <property type="match status" value="1"/>
</dbReference>
<organism evidence="2 3">
    <name type="scientific">Kitasatospora nipponensis</name>
    <dbReference type="NCBI Taxonomy" id="258049"/>
    <lineage>
        <taxon>Bacteria</taxon>
        <taxon>Bacillati</taxon>
        <taxon>Actinomycetota</taxon>
        <taxon>Actinomycetes</taxon>
        <taxon>Kitasatosporales</taxon>
        <taxon>Streptomycetaceae</taxon>
        <taxon>Kitasatospora</taxon>
    </lineage>
</organism>
<protein>
    <submittedName>
        <fullName evidence="2">Roadblock/LC7 domain-containing protein</fullName>
    </submittedName>
</protein>
<gene>
    <name evidence="2" type="ORF">GCM10009665_63340</name>
</gene>
<dbReference type="SUPFAM" id="SSF103196">
    <property type="entry name" value="Roadblock/LC7 domain"/>
    <property type="match status" value="1"/>
</dbReference>
<dbReference type="PANTHER" id="PTHR36222:SF1">
    <property type="entry name" value="SERINE PROTEASE INHIBITOR RV3364C"/>
    <property type="match status" value="1"/>
</dbReference>
<accession>A0ABN1WTV6</accession>
<dbReference type="EMBL" id="BAAALF010000169">
    <property type="protein sequence ID" value="GAA1265441.1"/>
    <property type="molecule type" value="Genomic_DNA"/>
</dbReference>
<reference evidence="2 3" key="1">
    <citation type="journal article" date="2019" name="Int. J. Syst. Evol. Microbiol.">
        <title>The Global Catalogue of Microorganisms (GCM) 10K type strain sequencing project: providing services to taxonomists for standard genome sequencing and annotation.</title>
        <authorList>
            <consortium name="The Broad Institute Genomics Platform"/>
            <consortium name="The Broad Institute Genome Sequencing Center for Infectious Disease"/>
            <person name="Wu L."/>
            <person name="Ma J."/>
        </authorList>
    </citation>
    <scope>NUCLEOTIDE SEQUENCE [LARGE SCALE GENOMIC DNA]</scope>
    <source>
        <strain evidence="2 3">JCM 13004</strain>
    </source>
</reference>
<name>A0ABN1WTV6_9ACTN</name>
<dbReference type="Proteomes" id="UP001500037">
    <property type="component" value="Unassembled WGS sequence"/>
</dbReference>
<proteinExistence type="predicted"/>
<evidence type="ECO:0000259" key="1">
    <source>
        <dbReference type="SMART" id="SM00960"/>
    </source>
</evidence>
<feature type="domain" description="Roadblock/LAMTOR2" evidence="1">
    <location>
        <begin position="10"/>
        <end position="100"/>
    </location>
</feature>
<evidence type="ECO:0000313" key="2">
    <source>
        <dbReference type="EMBL" id="GAA1265441.1"/>
    </source>
</evidence>
<sequence>MTSTPTPDLDWLLNDFAARVPEITHAVAVSADGLLIAATREVETERGDQLAAIASGLVSLLAGAGRLLDADPVISNLTELRGGFLFSMAVSSGASLLVLATKSCDIGQVSYEMAELINQVGPALAPAARAMLLNSGGRHLS</sequence>
<comment type="caution">
    <text evidence="2">The sequence shown here is derived from an EMBL/GenBank/DDBJ whole genome shotgun (WGS) entry which is preliminary data.</text>
</comment>
<keyword evidence="3" id="KW-1185">Reference proteome</keyword>
<dbReference type="PANTHER" id="PTHR36222">
    <property type="entry name" value="SERINE PROTEASE INHIBITOR RV3364C"/>
    <property type="match status" value="1"/>
</dbReference>
<dbReference type="RefSeq" id="WP_344445542.1">
    <property type="nucleotide sequence ID" value="NZ_BAAALF010000169.1"/>
</dbReference>
<evidence type="ECO:0000313" key="3">
    <source>
        <dbReference type="Proteomes" id="UP001500037"/>
    </source>
</evidence>
<dbReference type="Pfam" id="PF03259">
    <property type="entry name" value="Robl_LC7"/>
    <property type="match status" value="1"/>
</dbReference>
<dbReference type="InterPro" id="IPR004942">
    <property type="entry name" value="Roadblock/LAMTOR2_dom"/>
</dbReference>
<dbReference type="Gene3D" id="3.30.450.30">
    <property type="entry name" value="Dynein light chain 2a, cytoplasmic"/>
    <property type="match status" value="1"/>
</dbReference>